<evidence type="ECO:0000313" key="2">
    <source>
        <dbReference type="EMBL" id="QSQ22899.1"/>
    </source>
</evidence>
<evidence type="ECO:0000259" key="1">
    <source>
        <dbReference type="Pfam" id="PF12680"/>
    </source>
</evidence>
<keyword evidence="3" id="KW-1185">Reference proteome</keyword>
<dbReference type="Gene3D" id="3.10.450.50">
    <property type="match status" value="1"/>
</dbReference>
<proteinExistence type="predicted"/>
<dbReference type="RefSeq" id="WP_206724475.1">
    <property type="nucleotide sequence ID" value="NZ_CP071090.1"/>
</dbReference>
<feature type="domain" description="SnoaL-like" evidence="1">
    <location>
        <begin position="9"/>
        <end position="116"/>
    </location>
</feature>
<protein>
    <submittedName>
        <fullName evidence="2">Nuclear transport factor 2 family protein</fullName>
    </submittedName>
</protein>
<dbReference type="InterPro" id="IPR037401">
    <property type="entry name" value="SnoaL-like"/>
</dbReference>
<evidence type="ECO:0000313" key="3">
    <source>
        <dbReference type="Proteomes" id="UP000662747"/>
    </source>
</evidence>
<reference evidence="2 3" key="1">
    <citation type="submission" date="2021-02" db="EMBL/GenBank/DDBJ databases">
        <title>De Novo genome assembly of isolated myxobacteria.</title>
        <authorList>
            <person name="Stevens D.C."/>
        </authorList>
    </citation>
    <scope>NUCLEOTIDE SEQUENCE [LARGE SCALE GENOMIC DNA]</scope>
    <source>
        <strain evidence="3">SCPEA02</strain>
    </source>
</reference>
<organism evidence="2 3">
    <name type="scientific">Pyxidicoccus parkwayensis</name>
    <dbReference type="NCBI Taxonomy" id="2813578"/>
    <lineage>
        <taxon>Bacteria</taxon>
        <taxon>Pseudomonadati</taxon>
        <taxon>Myxococcota</taxon>
        <taxon>Myxococcia</taxon>
        <taxon>Myxococcales</taxon>
        <taxon>Cystobacterineae</taxon>
        <taxon>Myxococcaceae</taxon>
        <taxon>Pyxidicoccus</taxon>
    </lineage>
</organism>
<name>A0ABX7NWZ6_9BACT</name>
<dbReference type="InterPro" id="IPR032710">
    <property type="entry name" value="NTF2-like_dom_sf"/>
</dbReference>
<dbReference type="Pfam" id="PF12680">
    <property type="entry name" value="SnoaL_2"/>
    <property type="match status" value="1"/>
</dbReference>
<accession>A0ABX7NWZ6</accession>
<gene>
    <name evidence="2" type="ORF">JY651_48720</name>
</gene>
<sequence length="136" mass="15224">MPNVTPELVARAYAALATGDREKIREYWAEDLRWLVPGHNHLSGWKEGLGSFLGFMGQVGALSGGSFHMDNLCTTVSEEYSADVSRNRGHRAGHPDKQLDILAVHVLRWRDGRVIEGRGAIMEDGTTRYDQFWSPV</sequence>
<dbReference type="Proteomes" id="UP000662747">
    <property type="component" value="Chromosome"/>
</dbReference>
<dbReference type="EMBL" id="CP071090">
    <property type="protein sequence ID" value="QSQ22899.1"/>
    <property type="molecule type" value="Genomic_DNA"/>
</dbReference>
<dbReference type="SUPFAM" id="SSF54427">
    <property type="entry name" value="NTF2-like"/>
    <property type="match status" value="1"/>
</dbReference>